<protein>
    <submittedName>
        <fullName evidence="2">Uncharacterized protein</fullName>
    </submittedName>
</protein>
<accession>A0ABZ0PM15</accession>
<keyword evidence="1" id="KW-0472">Membrane</keyword>
<dbReference type="RefSeq" id="WP_318650335.1">
    <property type="nucleotide sequence ID" value="NZ_CP137852.1"/>
</dbReference>
<dbReference type="Proteomes" id="UP001305521">
    <property type="component" value="Chromosome"/>
</dbReference>
<sequence>MTPDRRRSLLAFLTTPYASSPRRLLVVSVFIAIILTLGAFGALS</sequence>
<name>A0ABZ0PM15_9PROT</name>
<organism evidence="2 3">
    <name type="scientific">Sediminicoccus rosea</name>
    <dbReference type="NCBI Taxonomy" id="1225128"/>
    <lineage>
        <taxon>Bacteria</taxon>
        <taxon>Pseudomonadati</taxon>
        <taxon>Pseudomonadota</taxon>
        <taxon>Alphaproteobacteria</taxon>
        <taxon>Acetobacterales</taxon>
        <taxon>Roseomonadaceae</taxon>
        <taxon>Sediminicoccus</taxon>
    </lineage>
</organism>
<feature type="transmembrane region" description="Helical" evidence="1">
    <location>
        <begin position="24"/>
        <end position="43"/>
    </location>
</feature>
<evidence type="ECO:0000313" key="3">
    <source>
        <dbReference type="Proteomes" id="UP001305521"/>
    </source>
</evidence>
<gene>
    <name evidence="2" type="ORF">R9Z33_05695</name>
</gene>
<evidence type="ECO:0000313" key="2">
    <source>
        <dbReference type="EMBL" id="WPB86363.1"/>
    </source>
</evidence>
<reference evidence="2 3" key="1">
    <citation type="submission" date="2023-11" db="EMBL/GenBank/DDBJ databases">
        <title>Arctic aerobic anoxygenic photoheterotroph Sediminicoccus rosea KRV36 adapts its photosynthesis to long days of polar summer.</title>
        <authorList>
            <person name="Tomasch J."/>
            <person name="Kopejtka K."/>
            <person name="Bily T."/>
            <person name="Gardiner A.T."/>
            <person name="Gardian Z."/>
            <person name="Shivaramu S."/>
            <person name="Koblizek M."/>
            <person name="Engelhardt F."/>
            <person name="Kaftan D."/>
        </authorList>
    </citation>
    <scope>NUCLEOTIDE SEQUENCE [LARGE SCALE GENOMIC DNA]</scope>
    <source>
        <strain evidence="2 3">R-30</strain>
    </source>
</reference>
<keyword evidence="1" id="KW-0812">Transmembrane</keyword>
<keyword evidence="3" id="KW-1185">Reference proteome</keyword>
<dbReference type="EMBL" id="CP137852">
    <property type="protein sequence ID" value="WPB86363.1"/>
    <property type="molecule type" value="Genomic_DNA"/>
</dbReference>
<proteinExistence type="predicted"/>
<keyword evidence="1" id="KW-1133">Transmembrane helix</keyword>
<evidence type="ECO:0000256" key="1">
    <source>
        <dbReference type="SAM" id="Phobius"/>
    </source>
</evidence>